<dbReference type="Pfam" id="PF08241">
    <property type="entry name" value="Methyltransf_11"/>
    <property type="match status" value="1"/>
</dbReference>
<dbReference type="GeneID" id="10796096"/>
<protein>
    <submittedName>
        <fullName evidence="2">Methyltransferase type 11</fullName>
    </submittedName>
</protein>
<dbReference type="InterPro" id="IPR013216">
    <property type="entry name" value="Methyltransf_11"/>
</dbReference>
<gene>
    <name evidence="2" type="ordered locus">Halxa_1125</name>
</gene>
<dbReference type="Gene3D" id="3.40.50.150">
    <property type="entry name" value="Vaccinia Virus protein VP39"/>
    <property type="match status" value="1"/>
</dbReference>
<dbReference type="KEGG" id="hxa:Halxa_1125"/>
<dbReference type="GO" id="GO:0008757">
    <property type="term" value="F:S-adenosylmethionine-dependent methyltransferase activity"/>
    <property type="evidence" value="ECO:0007669"/>
    <property type="project" value="InterPro"/>
</dbReference>
<dbReference type="CDD" id="cd02440">
    <property type="entry name" value="AdoMet_MTases"/>
    <property type="match status" value="1"/>
</dbReference>
<keyword evidence="2" id="KW-0808">Transferase</keyword>
<dbReference type="SUPFAM" id="SSF53335">
    <property type="entry name" value="S-adenosyl-L-methionine-dependent methyltransferases"/>
    <property type="match status" value="1"/>
</dbReference>
<sequence length="236" mass="26498">MTRSDRDGGVKELVRRHWNGRAATFDDASHHGIHGDEQRERWLSVLREWTDTGDDAGSGSQDRRVLDVGCGTGVVSLLLAELGHDVTGVDFAPEMLERARTKARAADRPDRSIAFCRGDAEALPLPDGAFDVVTARHLIWTLPNPQTALAEWQRVLEPGGRLVLLEGYWDHDEPWDEYEAVHEDLPLYDGRPADALREELERAGLRDIEHEPLSDPALWGREPRHEYYGIAGTVPE</sequence>
<keyword evidence="2" id="KW-0489">Methyltransferase</keyword>
<dbReference type="eggNOG" id="arCOG03529">
    <property type="taxonomic scope" value="Archaea"/>
</dbReference>
<dbReference type="HOGENOM" id="CLU_037990_4_1_2"/>
<dbReference type="AlphaFoldDB" id="F8D9X9"/>
<reference evidence="2 3" key="1">
    <citation type="journal article" date="2012" name="Stand. Genomic Sci.">
        <title>Complete genome sequence of Halopiger xanaduensis type strain (SH-6(T)).</title>
        <authorList>
            <person name="Anderson I."/>
            <person name="Tindall B.J."/>
            <person name="Rohde M."/>
            <person name="Lucas S."/>
            <person name="Han J."/>
            <person name="Lapidus A."/>
            <person name="Cheng J.F."/>
            <person name="Goodwin L."/>
            <person name="Pitluck S."/>
            <person name="Peters L."/>
            <person name="Pati A."/>
            <person name="Mikhailova N."/>
            <person name="Pagani I."/>
            <person name="Teshima H."/>
            <person name="Han C."/>
            <person name="Tapia R."/>
            <person name="Land M."/>
            <person name="Woyke T."/>
            <person name="Klenk H.P."/>
            <person name="Kyrpides N."/>
            <person name="Ivanova N."/>
        </authorList>
    </citation>
    <scope>NUCLEOTIDE SEQUENCE [LARGE SCALE GENOMIC DNA]</scope>
    <source>
        <strain evidence="3">DSM 18323 / JCM 14033 / SH-6</strain>
    </source>
</reference>
<dbReference type="PANTHER" id="PTHR43591">
    <property type="entry name" value="METHYLTRANSFERASE"/>
    <property type="match status" value="1"/>
</dbReference>
<evidence type="ECO:0000313" key="2">
    <source>
        <dbReference type="EMBL" id="AEH35759.1"/>
    </source>
</evidence>
<dbReference type="OrthoDB" id="57427at2157"/>
<dbReference type="EMBL" id="CP002839">
    <property type="protein sequence ID" value="AEH35759.1"/>
    <property type="molecule type" value="Genomic_DNA"/>
</dbReference>
<dbReference type="STRING" id="797210.Halxa_1125"/>
<organism evidence="2 3">
    <name type="scientific">Halopiger xanaduensis (strain DSM 18323 / JCM 14033 / SH-6)</name>
    <dbReference type="NCBI Taxonomy" id="797210"/>
    <lineage>
        <taxon>Archaea</taxon>
        <taxon>Methanobacteriati</taxon>
        <taxon>Methanobacteriota</taxon>
        <taxon>Stenosarchaea group</taxon>
        <taxon>Halobacteria</taxon>
        <taxon>Halobacteriales</taxon>
        <taxon>Natrialbaceae</taxon>
        <taxon>Halopiger</taxon>
    </lineage>
</organism>
<evidence type="ECO:0000259" key="1">
    <source>
        <dbReference type="Pfam" id="PF08241"/>
    </source>
</evidence>
<dbReference type="RefSeq" id="WP_013878659.1">
    <property type="nucleotide sequence ID" value="NC_015666.1"/>
</dbReference>
<evidence type="ECO:0000313" key="3">
    <source>
        <dbReference type="Proteomes" id="UP000006794"/>
    </source>
</evidence>
<dbReference type="PANTHER" id="PTHR43591:SF24">
    <property type="entry name" value="2-METHOXY-6-POLYPRENYL-1,4-BENZOQUINOL METHYLASE, MITOCHONDRIAL"/>
    <property type="match status" value="1"/>
</dbReference>
<accession>F8D9X9</accession>
<proteinExistence type="predicted"/>
<keyword evidence="3" id="KW-1185">Reference proteome</keyword>
<dbReference type="GO" id="GO:0032259">
    <property type="term" value="P:methylation"/>
    <property type="evidence" value="ECO:0007669"/>
    <property type="project" value="UniProtKB-KW"/>
</dbReference>
<dbReference type="InterPro" id="IPR029063">
    <property type="entry name" value="SAM-dependent_MTases_sf"/>
</dbReference>
<name>F8D9X9_HALXS</name>
<feature type="domain" description="Methyltransferase type 11" evidence="1">
    <location>
        <begin position="66"/>
        <end position="164"/>
    </location>
</feature>
<dbReference type="Proteomes" id="UP000006794">
    <property type="component" value="Chromosome"/>
</dbReference>